<comment type="caution">
    <text evidence="4">The sequence shown here is derived from an EMBL/GenBank/DDBJ whole genome shotgun (WGS) entry which is preliminary data.</text>
</comment>
<evidence type="ECO:0000313" key="4">
    <source>
        <dbReference type="EMBL" id="KAE9122329.1"/>
    </source>
</evidence>
<dbReference type="Proteomes" id="UP000440732">
    <property type="component" value="Unassembled WGS sequence"/>
</dbReference>
<gene>
    <name evidence="4" type="ORF">PF006_g17679</name>
</gene>
<name>A0A6A3SR97_9STRA</name>
<feature type="coiled-coil region" evidence="1">
    <location>
        <begin position="510"/>
        <end position="537"/>
    </location>
</feature>
<evidence type="ECO:0000256" key="1">
    <source>
        <dbReference type="SAM" id="Coils"/>
    </source>
</evidence>
<evidence type="ECO:0000256" key="2">
    <source>
        <dbReference type="SAM" id="MobiDB-lite"/>
    </source>
</evidence>
<dbReference type="EMBL" id="QXGA01001322">
    <property type="protein sequence ID" value="KAE9122329.1"/>
    <property type="molecule type" value="Genomic_DNA"/>
</dbReference>
<dbReference type="InterPro" id="IPR008942">
    <property type="entry name" value="ENTH_VHS"/>
</dbReference>
<feature type="region of interest" description="Disordered" evidence="2">
    <location>
        <begin position="1"/>
        <end position="33"/>
    </location>
</feature>
<dbReference type="InterPro" id="IPR006569">
    <property type="entry name" value="CID_dom"/>
</dbReference>
<feature type="compositionally biased region" description="Polar residues" evidence="2">
    <location>
        <begin position="63"/>
        <end position="95"/>
    </location>
</feature>
<dbReference type="Pfam" id="PF04818">
    <property type="entry name" value="CID"/>
    <property type="match status" value="1"/>
</dbReference>
<dbReference type="PROSITE" id="PS51391">
    <property type="entry name" value="CID"/>
    <property type="match status" value="1"/>
</dbReference>
<accession>A0A6A3SR97</accession>
<dbReference type="AlphaFoldDB" id="A0A6A3SR97"/>
<feature type="domain" description="CID" evidence="3">
    <location>
        <begin position="247"/>
        <end position="389"/>
    </location>
</feature>
<proteinExistence type="predicted"/>
<reference evidence="4 5" key="1">
    <citation type="submission" date="2018-08" db="EMBL/GenBank/DDBJ databases">
        <title>Genomic investigation of the strawberry pathogen Phytophthora fragariae indicates pathogenicity is determined by transcriptional variation in three key races.</title>
        <authorList>
            <person name="Adams T.M."/>
            <person name="Armitage A.D."/>
            <person name="Sobczyk M.K."/>
            <person name="Bates H.J."/>
            <person name="Dunwell J.M."/>
            <person name="Nellist C.F."/>
            <person name="Harrison R.J."/>
        </authorList>
    </citation>
    <scope>NUCLEOTIDE SEQUENCE [LARGE SCALE GENOMIC DNA]</scope>
    <source>
        <strain evidence="4 5">NOV-5</strain>
    </source>
</reference>
<evidence type="ECO:0000259" key="3">
    <source>
        <dbReference type="PROSITE" id="PS51391"/>
    </source>
</evidence>
<feature type="region of interest" description="Disordered" evidence="2">
    <location>
        <begin position="47"/>
        <end position="99"/>
    </location>
</feature>
<sequence>MGNKNSRVRSPPYAHPSPYGRPSGSRTDNPNCYALSPAERGMLYCKTKNTAPAPTPSGLYGNKSASNSKQAPTPTTLYSKPSAVSTPKPTPTSLYSKKPSLLRGFSRSSISRSGSSIGQPSPFAMSRVSSAGSAYSQSAIAPNGDLAPTAMTSCVKCRMPFGDSTAAFCQDCGHPRPAGTIPAAPVQRSCRTAILRSSSSKWKSFSLFVLNCCSECVHYFWGIIVPLIPKLFSVDQPNPINPQEAPPSSTNMDEFLADLRELDETQERVEAVSDGMMRVQRSGDASQAREMVESWIQALRASDFQSERVAFLYVANHVLQKTLFGDSEASKTPLLVDLFMQHLEEAVALVCNSPMDRQNVTRLLELWHEKEIFTDVQVLKMWRCTGEDLPNFLEAVDGDAGAKHGAKPTDEGDAEQLTDNQDASAELHHVLPMKLNSHSANPVLDVLKKIDHHKTAVKFLDQQIRERHQALLHDSAMRYQTTADLVADRATASSQIKQRTEACLRLVKVRNKFIRDVANLKAQLTEAIANMIDYEEEAAAKIEQKLEQCDEIDLGLMDLTDHKDKFPEEWSRARIVSMQRRKQREEFQRQKDVEIARLHQEAIAESAIHAMNLEADINSNSASELQSLSKEFKDRPQEKDAKIDNENELVWNPIRKELVPLRSLNVDWEDWRDH</sequence>
<keyword evidence="1" id="KW-0175">Coiled coil</keyword>
<protein>
    <recommendedName>
        <fullName evidence="3">CID domain-containing protein</fullName>
    </recommendedName>
</protein>
<evidence type="ECO:0000313" key="5">
    <source>
        <dbReference type="Proteomes" id="UP000440732"/>
    </source>
</evidence>
<organism evidence="4 5">
    <name type="scientific">Phytophthora fragariae</name>
    <dbReference type="NCBI Taxonomy" id="53985"/>
    <lineage>
        <taxon>Eukaryota</taxon>
        <taxon>Sar</taxon>
        <taxon>Stramenopiles</taxon>
        <taxon>Oomycota</taxon>
        <taxon>Peronosporomycetes</taxon>
        <taxon>Peronosporales</taxon>
        <taxon>Peronosporaceae</taxon>
        <taxon>Phytophthora</taxon>
    </lineage>
</organism>
<dbReference type="SMART" id="SM00582">
    <property type="entry name" value="RPR"/>
    <property type="match status" value="1"/>
</dbReference>
<dbReference type="Gene3D" id="1.25.40.90">
    <property type="match status" value="1"/>
</dbReference>